<evidence type="ECO:0000256" key="1">
    <source>
        <dbReference type="ARBA" id="ARBA00004162"/>
    </source>
</evidence>
<evidence type="ECO:0000256" key="2">
    <source>
        <dbReference type="ARBA" id="ARBA00012513"/>
    </source>
</evidence>
<dbReference type="CDD" id="cd14066">
    <property type="entry name" value="STKc_IRAK"/>
    <property type="match status" value="1"/>
</dbReference>
<evidence type="ECO:0000256" key="13">
    <source>
        <dbReference type="ARBA" id="ARBA00023157"/>
    </source>
</evidence>
<proteinExistence type="predicted"/>
<keyword evidence="5" id="KW-0808">Transferase</keyword>
<evidence type="ECO:0000256" key="18">
    <source>
        <dbReference type="PROSITE-ProRule" id="PRU10141"/>
    </source>
</evidence>
<dbReference type="Proteomes" id="UP001359559">
    <property type="component" value="Unassembled WGS sequence"/>
</dbReference>
<dbReference type="PANTHER" id="PTHR46204:SF30">
    <property type="entry name" value="CHITIN ELICITOR RECEPTOR KINASE 1"/>
    <property type="match status" value="1"/>
</dbReference>
<feature type="transmembrane region" description="Helical" evidence="19">
    <location>
        <begin position="202"/>
        <end position="225"/>
    </location>
</feature>
<dbReference type="Pfam" id="PF07714">
    <property type="entry name" value="PK_Tyr_Ser-Thr"/>
    <property type="match status" value="1"/>
</dbReference>
<evidence type="ECO:0000256" key="12">
    <source>
        <dbReference type="ARBA" id="ARBA00023136"/>
    </source>
</evidence>
<dbReference type="InterPro" id="IPR017441">
    <property type="entry name" value="Protein_kinase_ATP_BS"/>
</dbReference>
<dbReference type="Pfam" id="PF01476">
    <property type="entry name" value="LysM"/>
    <property type="match status" value="1"/>
</dbReference>
<dbReference type="SMART" id="SM00220">
    <property type="entry name" value="S_TKc"/>
    <property type="match status" value="1"/>
</dbReference>
<keyword evidence="15" id="KW-0325">Glycoprotein</keyword>
<dbReference type="InterPro" id="IPR011009">
    <property type="entry name" value="Kinase-like_dom_sf"/>
</dbReference>
<evidence type="ECO:0000313" key="23">
    <source>
        <dbReference type="EMBL" id="KAK7303341.1"/>
    </source>
</evidence>
<keyword evidence="7 20" id="KW-0732">Signal</keyword>
<evidence type="ECO:0000256" key="4">
    <source>
        <dbReference type="ARBA" id="ARBA00022527"/>
    </source>
</evidence>
<dbReference type="PROSITE" id="PS50011">
    <property type="entry name" value="PROTEIN_KINASE_DOM"/>
    <property type="match status" value="1"/>
</dbReference>
<evidence type="ECO:0000256" key="5">
    <source>
        <dbReference type="ARBA" id="ARBA00022679"/>
    </source>
</evidence>
<evidence type="ECO:0000313" key="24">
    <source>
        <dbReference type="Proteomes" id="UP001359559"/>
    </source>
</evidence>
<evidence type="ECO:0000256" key="3">
    <source>
        <dbReference type="ARBA" id="ARBA00022475"/>
    </source>
</evidence>
<reference evidence="23 24" key="1">
    <citation type="submission" date="2024-01" db="EMBL/GenBank/DDBJ databases">
        <title>The genomes of 5 underutilized Papilionoideae crops provide insights into root nodulation and disease resistance.</title>
        <authorList>
            <person name="Yuan L."/>
        </authorList>
    </citation>
    <scope>NUCLEOTIDE SEQUENCE [LARGE SCALE GENOMIC DNA]</scope>
    <source>
        <strain evidence="23">LY-2023</strain>
        <tissue evidence="23">Leaf</tissue>
    </source>
</reference>
<gene>
    <name evidence="23" type="ORF">RJT34_14244</name>
</gene>
<evidence type="ECO:0000256" key="20">
    <source>
        <dbReference type="SAM" id="SignalP"/>
    </source>
</evidence>
<feature type="signal peptide" evidence="20">
    <location>
        <begin position="1"/>
        <end position="17"/>
    </location>
</feature>
<dbReference type="Pfam" id="PF23577">
    <property type="entry name" value="LysM_RLK"/>
    <property type="match status" value="1"/>
</dbReference>
<dbReference type="FunFam" id="1.10.510.10:FF:000468">
    <property type="entry name" value="PTI1-like tyrosine-protein kinase 3"/>
    <property type="match status" value="1"/>
</dbReference>
<feature type="domain" description="LysM" evidence="22">
    <location>
        <begin position="28"/>
        <end position="73"/>
    </location>
</feature>
<keyword evidence="13" id="KW-1015">Disulfide bond</keyword>
<evidence type="ECO:0000259" key="21">
    <source>
        <dbReference type="PROSITE" id="PS50011"/>
    </source>
</evidence>
<evidence type="ECO:0000256" key="17">
    <source>
        <dbReference type="ARBA" id="ARBA00048679"/>
    </source>
</evidence>
<organism evidence="23 24">
    <name type="scientific">Clitoria ternatea</name>
    <name type="common">Butterfly pea</name>
    <dbReference type="NCBI Taxonomy" id="43366"/>
    <lineage>
        <taxon>Eukaryota</taxon>
        <taxon>Viridiplantae</taxon>
        <taxon>Streptophyta</taxon>
        <taxon>Embryophyta</taxon>
        <taxon>Tracheophyta</taxon>
        <taxon>Spermatophyta</taxon>
        <taxon>Magnoliopsida</taxon>
        <taxon>eudicotyledons</taxon>
        <taxon>Gunneridae</taxon>
        <taxon>Pentapetalae</taxon>
        <taxon>rosids</taxon>
        <taxon>fabids</taxon>
        <taxon>Fabales</taxon>
        <taxon>Fabaceae</taxon>
        <taxon>Papilionoideae</taxon>
        <taxon>50 kb inversion clade</taxon>
        <taxon>NPAAA clade</taxon>
        <taxon>indigoferoid/millettioid clade</taxon>
        <taxon>Phaseoleae</taxon>
        <taxon>Clitoria</taxon>
    </lineage>
</organism>
<evidence type="ECO:0000259" key="22">
    <source>
        <dbReference type="PROSITE" id="PS51782"/>
    </source>
</evidence>
<comment type="subcellular location">
    <subcellularLocation>
        <location evidence="1">Cell membrane</location>
        <topology evidence="1">Single-pass membrane protein</topology>
    </subcellularLocation>
</comment>
<keyword evidence="12 19" id="KW-0472">Membrane</keyword>
<dbReference type="GO" id="GO:0004674">
    <property type="term" value="F:protein serine/threonine kinase activity"/>
    <property type="evidence" value="ECO:0007669"/>
    <property type="project" value="UniProtKB-KW"/>
</dbReference>
<dbReference type="PROSITE" id="PS00107">
    <property type="entry name" value="PROTEIN_KINASE_ATP"/>
    <property type="match status" value="1"/>
</dbReference>
<dbReference type="SUPFAM" id="SSF56112">
    <property type="entry name" value="Protein kinase-like (PK-like)"/>
    <property type="match status" value="1"/>
</dbReference>
<keyword evidence="24" id="KW-1185">Reference proteome</keyword>
<dbReference type="GO" id="GO:0045087">
    <property type="term" value="P:innate immune response"/>
    <property type="evidence" value="ECO:0007669"/>
    <property type="project" value="InterPro"/>
</dbReference>
<protein>
    <recommendedName>
        <fullName evidence="2">non-specific serine/threonine protein kinase</fullName>
        <ecNumber evidence="2">2.7.11.1</ecNumber>
    </recommendedName>
</protein>
<dbReference type="InterPro" id="IPR057097">
    <property type="entry name" value="LysM_RLK3/10"/>
</dbReference>
<comment type="catalytic activity">
    <reaction evidence="16">
        <text>L-threonyl-[protein] + ATP = O-phospho-L-threonyl-[protein] + ADP + H(+)</text>
        <dbReference type="Rhea" id="RHEA:46608"/>
        <dbReference type="Rhea" id="RHEA-COMP:11060"/>
        <dbReference type="Rhea" id="RHEA-COMP:11605"/>
        <dbReference type="ChEBI" id="CHEBI:15378"/>
        <dbReference type="ChEBI" id="CHEBI:30013"/>
        <dbReference type="ChEBI" id="CHEBI:30616"/>
        <dbReference type="ChEBI" id="CHEBI:61977"/>
        <dbReference type="ChEBI" id="CHEBI:456216"/>
        <dbReference type="EC" id="2.7.11.1"/>
    </reaction>
</comment>
<dbReference type="InterPro" id="IPR008271">
    <property type="entry name" value="Ser/Thr_kinase_AS"/>
</dbReference>
<dbReference type="PROSITE" id="PS51782">
    <property type="entry name" value="LYSM"/>
    <property type="match status" value="1"/>
</dbReference>
<dbReference type="Gene3D" id="3.30.200.20">
    <property type="entry name" value="Phosphorylase Kinase, domain 1"/>
    <property type="match status" value="1"/>
</dbReference>
<keyword evidence="14" id="KW-0675">Receptor</keyword>
<dbReference type="AlphaFoldDB" id="A0AAN9JS48"/>
<dbReference type="InterPro" id="IPR018392">
    <property type="entry name" value="LysM"/>
</dbReference>
<comment type="catalytic activity">
    <reaction evidence="17">
        <text>L-seryl-[protein] + ATP = O-phospho-L-seryl-[protein] + ADP + H(+)</text>
        <dbReference type="Rhea" id="RHEA:17989"/>
        <dbReference type="Rhea" id="RHEA-COMP:9863"/>
        <dbReference type="Rhea" id="RHEA-COMP:11604"/>
        <dbReference type="ChEBI" id="CHEBI:15378"/>
        <dbReference type="ChEBI" id="CHEBI:29999"/>
        <dbReference type="ChEBI" id="CHEBI:30616"/>
        <dbReference type="ChEBI" id="CHEBI:83421"/>
        <dbReference type="ChEBI" id="CHEBI:456216"/>
        <dbReference type="EC" id="2.7.11.1"/>
    </reaction>
</comment>
<evidence type="ECO:0000256" key="19">
    <source>
        <dbReference type="SAM" id="Phobius"/>
    </source>
</evidence>
<comment type="caution">
    <text evidence="23">The sequence shown here is derived from an EMBL/GenBank/DDBJ whole genome shotgun (WGS) entry which is preliminary data.</text>
</comment>
<accession>A0AAN9JS48</accession>
<dbReference type="PROSITE" id="PS00108">
    <property type="entry name" value="PROTEIN_KINASE_ST"/>
    <property type="match status" value="1"/>
</dbReference>
<evidence type="ECO:0000256" key="15">
    <source>
        <dbReference type="ARBA" id="ARBA00023180"/>
    </source>
</evidence>
<evidence type="ECO:0000256" key="6">
    <source>
        <dbReference type="ARBA" id="ARBA00022692"/>
    </source>
</evidence>
<sequence>MNTPYFLLLFLVLKAQGSCWSGCNLALASYYIWEGANFTYISKLFGKPTSEILKYNPNVKSPDVIQSQTRINVPFSCDCLNGAFLGHTFSYTTQHGDTYKKIADHDFSSLTTEDWVSRVNRYSASEIPDEVNINVTVNCSCGDPHVSMDYGFFVTYPLRLGQNLQELAAESGVPAELLLRYNPTSDFTGLVFVPAKGISSGAIAGTVIGGAVGILLLVLILYLWLYRRKKVAEISLLPVPGASQDHFNQFQHGCRSSLDKASESSAVASPRMTGITVDKSVEFSYEELDKATNGFSMTNIIGQGGFGSVYYAELRNEKAAIKKMDMQASNEFLAELKVLTHVHHLNLVRLIGYCVEGSLFLVYEYIENGNLSQHLRGSGRDPLSWPARVQIALDAARGLEYIHEHTVPVYIHRDIKSANILIDKNFRGKVADFGLTKLTEYGSSSLQTRLVGTFGYMPPEYAQYGEVSPKIDVYALGVVLYELVSGKEAIVKINEPENESKGLVALFEEVLDLSDPKEDLRKLVDTRLGDNYPLDSVFKMSQLAKACTHENPQLRPSMRSIVVALMTLSSAAEDWDVGSFYENEALVHLMAGR</sequence>
<keyword evidence="3" id="KW-1003">Cell membrane</keyword>
<dbReference type="PANTHER" id="PTHR46204">
    <property type="entry name" value="CHITIN ELICITOR RECEPTOR KINASE 1-RELATED"/>
    <property type="match status" value="1"/>
</dbReference>
<keyword evidence="10 18" id="KW-0067">ATP-binding</keyword>
<dbReference type="GO" id="GO:0009617">
    <property type="term" value="P:response to bacterium"/>
    <property type="evidence" value="ECO:0007669"/>
    <property type="project" value="UniProtKB-ARBA"/>
</dbReference>
<dbReference type="InterPro" id="IPR044812">
    <property type="entry name" value="CERK1/LYK3-like"/>
</dbReference>
<dbReference type="GO" id="GO:0005524">
    <property type="term" value="F:ATP binding"/>
    <property type="evidence" value="ECO:0007669"/>
    <property type="project" value="UniProtKB-UniRule"/>
</dbReference>
<dbReference type="InterPro" id="IPR001245">
    <property type="entry name" value="Ser-Thr/Tyr_kinase_cat_dom"/>
</dbReference>
<keyword evidence="11 19" id="KW-1133">Transmembrane helix</keyword>
<evidence type="ECO:0000256" key="14">
    <source>
        <dbReference type="ARBA" id="ARBA00023170"/>
    </source>
</evidence>
<evidence type="ECO:0000256" key="9">
    <source>
        <dbReference type="ARBA" id="ARBA00022777"/>
    </source>
</evidence>
<dbReference type="FunFam" id="3.30.200.20:FF:000468">
    <property type="entry name" value="LysM receptor kinase 2"/>
    <property type="match status" value="1"/>
</dbReference>
<dbReference type="EC" id="2.7.11.1" evidence="2"/>
<feature type="domain" description="Protein kinase" evidence="21">
    <location>
        <begin position="295"/>
        <end position="568"/>
    </location>
</feature>
<name>A0AAN9JS48_CLITE</name>
<dbReference type="Gene3D" id="1.10.510.10">
    <property type="entry name" value="Transferase(Phosphotransferase) domain 1"/>
    <property type="match status" value="1"/>
</dbReference>
<evidence type="ECO:0000256" key="16">
    <source>
        <dbReference type="ARBA" id="ARBA00047899"/>
    </source>
</evidence>
<feature type="chain" id="PRO_5042913465" description="non-specific serine/threonine protein kinase" evidence="20">
    <location>
        <begin position="18"/>
        <end position="593"/>
    </location>
</feature>
<dbReference type="GO" id="GO:0019199">
    <property type="term" value="F:transmembrane receptor protein kinase activity"/>
    <property type="evidence" value="ECO:0007669"/>
    <property type="project" value="InterPro"/>
</dbReference>
<evidence type="ECO:0000256" key="10">
    <source>
        <dbReference type="ARBA" id="ARBA00022840"/>
    </source>
</evidence>
<keyword evidence="8 18" id="KW-0547">Nucleotide-binding</keyword>
<keyword evidence="4" id="KW-0723">Serine/threonine-protein kinase</keyword>
<dbReference type="GO" id="GO:0005886">
    <property type="term" value="C:plasma membrane"/>
    <property type="evidence" value="ECO:0007669"/>
    <property type="project" value="UniProtKB-SubCell"/>
</dbReference>
<feature type="binding site" evidence="18">
    <location>
        <position position="323"/>
    </location>
    <ligand>
        <name>ATP</name>
        <dbReference type="ChEBI" id="CHEBI:30616"/>
    </ligand>
</feature>
<keyword evidence="6 19" id="KW-0812">Transmembrane</keyword>
<evidence type="ECO:0000256" key="8">
    <source>
        <dbReference type="ARBA" id="ARBA00022741"/>
    </source>
</evidence>
<evidence type="ECO:0000256" key="11">
    <source>
        <dbReference type="ARBA" id="ARBA00022989"/>
    </source>
</evidence>
<evidence type="ECO:0000256" key="7">
    <source>
        <dbReference type="ARBA" id="ARBA00022729"/>
    </source>
</evidence>
<dbReference type="InterPro" id="IPR000719">
    <property type="entry name" value="Prot_kinase_dom"/>
</dbReference>
<dbReference type="EMBL" id="JAYKXN010000003">
    <property type="protein sequence ID" value="KAK7303341.1"/>
    <property type="molecule type" value="Genomic_DNA"/>
</dbReference>
<keyword evidence="9" id="KW-0418">Kinase</keyword>